<sequence length="122" mass="13809">MNNSDRFTSNTLVNFYRSNSPIKSPLKINTSAPIEIIPTSKNSPINNSDCSYDSFEHLIPKYGSLEEKKSDAPIYNYSSKCSESSNFPCFPPTKTPPNENLMKDMYLNYIANSHLKDTINTE</sequence>
<dbReference type="AlphaFoldDB" id="A0A6C0JFL9"/>
<reference evidence="1" key="1">
    <citation type="journal article" date="2020" name="Nature">
        <title>Giant virus diversity and host interactions through global metagenomics.</title>
        <authorList>
            <person name="Schulz F."/>
            <person name="Roux S."/>
            <person name="Paez-Espino D."/>
            <person name="Jungbluth S."/>
            <person name="Walsh D.A."/>
            <person name="Denef V.J."/>
            <person name="McMahon K.D."/>
            <person name="Konstantinidis K.T."/>
            <person name="Eloe-Fadrosh E.A."/>
            <person name="Kyrpides N.C."/>
            <person name="Woyke T."/>
        </authorList>
    </citation>
    <scope>NUCLEOTIDE SEQUENCE</scope>
    <source>
        <strain evidence="1">GVMAG-M-3300026093-6</strain>
    </source>
</reference>
<dbReference type="EMBL" id="MN740373">
    <property type="protein sequence ID" value="QHU03257.1"/>
    <property type="molecule type" value="Genomic_DNA"/>
</dbReference>
<proteinExistence type="predicted"/>
<name>A0A6C0JFL9_9ZZZZ</name>
<evidence type="ECO:0000313" key="1">
    <source>
        <dbReference type="EMBL" id="QHU03257.1"/>
    </source>
</evidence>
<protein>
    <submittedName>
        <fullName evidence="1">Uncharacterized protein</fullName>
    </submittedName>
</protein>
<organism evidence="1">
    <name type="scientific">viral metagenome</name>
    <dbReference type="NCBI Taxonomy" id="1070528"/>
    <lineage>
        <taxon>unclassified sequences</taxon>
        <taxon>metagenomes</taxon>
        <taxon>organismal metagenomes</taxon>
    </lineage>
</organism>
<accession>A0A6C0JFL9</accession>